<evidence type="ECO:0000259" key="1">
    <source>
        <dbReference type="Pfam" id="PF04466"/>
    </source>
</evidence>
<organism evidence="2 3">
    <name type="scientific">Fodinibius roseus</name>
    <dbReference type="NCBI Taxonomy" id="1194090"/>
    <lineage>
        <taxon>Bacteria</taxon>
        <taxon>Pseudomonadati</taxon>
        <taxon>Balneolota</taxon>
        <taxon>Balneolia</taxon>
        <taxon>Balneolales</taxon>
        <taxon>Balneolaceae</taxon>
        <taxon>Fodinibius</taxon>
    </lineage>
</organism>
<name>A0A1M5C7S0_9BACT</name>
<dbReference type="Gene3D" id="3.30.420.240">
    <property type="match status" value="1"/>
</dbReference>
<dbReference type="STRING" id="1194090.SAMN05443144_109131"/>
<sequence length="445" mass="51142">MKEIKLHPKQDDAYELLTESRKRFVCFGGGSRGGKSWLGWVWLILSCMQHPNTRWFVGREELKRLRNTTLMTFFKVCGEYNIPTDVYSYNKQDHYIEFENGSRIDLLELKYKPSDPLFQRFGSSEYTGGWIEEAGEIEHDAFDILKTRVGQHRNQEYDLTPGKILITCNPEKNWLYFNFYLPWKKDNLHKDYAFIQSLYDDNPYREPGTDQQLGALINEAQKQRLKHGNWEYADDPDALLSHSDLLGTQEVEIQKGTAYCGADIARYGSDSTTFAKFNGNHLEKLKTFDNKDNAEVANRLLAFIATEAILPKNCGIDTVGLGAGVFDNMKEKGKTCTEVISGAKPTKQYDSFSFKNLRSQMWWQFREDVKNKKIVIDFNDEELRSDLTAPRYSIVGEKMIQVESKSDIKKRLGRSPDKGDAVVYANAMRAGIIKTKKILRVSMAG</sequence>
<evidence type="ECO:0000313" key="3">
    <source>
        <dbReference type="Proteomes" id="UP000184041"/>
    </source>
</evidence>
<dbReference type="Gene3D" id="3.40.50.300">
    <property type="entry name" value="P-loop containing nucleotide triphosphate hydrolases"/>
    <property type="match status" value="1"/>
</dbReference>
<keyword evidence="3" id="KW-1185">Reference proteome</keyword>
<gene>
    <name evidence="2" type="ORF">SAMN05443144_109131</name>
</gene>
<evidence type="ECO:0000313" key="2">
    <source>
        <dbReference type="EMBL" id="SHF50789.1"/>
    </source>
</evidence>
<dbReference type="EMBL" id="FQUS01000009">
    <property type="protein sequence ID" value="SHF50789.1"/>
    <property type="molecule type" value="Genomic_DNA"/>
</dbReference>
<feature type="domain" description="Phage terminase large subunit N-terminal" evidence="1">
    <location>
        <begin position="27"/>
        <end position="214"/>
    </location>
</feature>
<protein>
    <submittedName>
        <fullName evidence="2">Phage terminase large subunit</fullName>
    </submittedName>
</protein>
<dbReference type="RefSeq" id="WP_073063257.1">
    <property type="nucleotide sequence ID" value="NZ_FQUS01000009.1"/>
</dbReference>
<accession>A0A1M5C7S0</accession>
<reference evidence="2 3" key="1">
    <citation type="submission" date="2016-11" db="EMBL/GenBank/DDBJ databases">
        <authorList>
            <person name="Jaros S."/>
            <person name="Januszkiewicz K."/>
            <person name="Wedrychowicz H."/>
        </authorList>
    </citation>
    <scope>NUCLEOTIDE SEQUENCE [LARGE SCALE GENOMIC DNA]</scope>
    <source>
        <strain evidence="2 3">DSM 21986</strain>
    </source>
</reference>
<dbReference type="AlphaFoldDB" id="A0A1M5C7S0"/>
<dbReference type="InterPro" id="IPR035412">
    <property type="entry name" value="Terminase_L_N"/>
</dbReference>
<proteinExistence type="predicted"/>
<dbReference type="Proteomes" id="UP000184041">
    <property type="component" value="Unassembled WGS sequence"/>
</dbReference>
<dbReference type="Pfam" id="PF04466">
    <property type="entry name" value="Terminase_3"/>
    <property type="match status" value="1"/>
</dbReference>
<dbReference type="InterPro" id="IPR027417">
    <property type="entry name" value="P-loop_NTPase"/>
</dbReference>